<evidence type="ECO:0000313" key="2">
    <source>
        <dbReference type="Proteomes" id="UP000199650"/>
    </source>
</evidence>
<reference evidence="1 2" key="1">
    <citation type="submission" date="2016-10" db="EMBL/GenBank/DDBJ databases">
        <authorList>
            <person name="de Groot N.N."/>
        </authorList>
    </citation>
    <scope>NUCLEOTIDE SEQUENCE [LARGE SCALE GENOMIC DNA]</scope>
    <source>
        <strain evidence="1 2">DSM 29439</strain>
    </source>
</reference>
<dbReference type="STRING" id="1173584.SAMN05444851_2489"/>
<keyword evidence="2" id="KW-1185">Reference proteome</keyword>
<gene>
    <name evidence="1" type="ORF">SAMN05444851_2489</name>
</gene>
<name>A0A1I0QF00_9RHOB</name>
<evidence type="ECO:0000313" key="1">
    <source>
        <dbReference type="EMBL" id="SEW25531.1"/>
    </source>
</evidence>
<organism evidence="1 2">
    <name type="scientific">Aliiroseovarius sediminilitoris</name>
    <dbReference type="NCBI Taxonomy" id="1173584"/>
    <lineage>
        <taxon>Bacteria</taxon>
        <taxon>Pseudomonadati</taxon>
        <taxon>Pseudomonadota</taxon>
        <taxon>Alphaproteobacteria</taxon>
        <taxon>Rhodobacterales</taxon>
        <taxon>Paracoccaceae</taxon>
        <taxon>Aliiroseovarius</taxon>
    </lineage>
</organism>
<dbReference type="Proteomes" id="UP000199650">
    <property type="component" value="Unassembled WGS sequence"/>
</dbReference>
<dbReference type="AlphaFoldDB" id="A0A1I0QF00"/>
<proteinExistence type="predicted"/>
<protein>
    <submittedName>
        <fullName evidence="1">Uncharacterized protein</fullName>
    </submittedName>
</protein>
<sequence>MAEQNLVKRRCKNRSLKGARVRRHKLASRPSFRALGLAGEFWVFWPVGINHVWEWVIVDTAH</sequence>
<dbReference type="EMBL" id="FOJB01000001">
    <property type="protein sequence ID" value="SEW25531.1"/>
    <property type="molecule type" value="Genomic_DNA"/>
</dbReference>
<accession>A0A1I0QF00</accession>